<evidence type="ECO:0000313" key="3">
    <source>
        <dbReference type="Proteomes" id="UP000797356"/>
    </source>
</evidence>
<feature type="region of interest" description="Disordered" evidence="1">
    <location>
        <begin position="34"/>
        <end position="84"/>
    </location>
</feature>
<organism evidence="2 3">
    <name type="scientific">Cocos nucifera</name>
    <name type="common">Coconut palm</name>
    <dbReference type="NCBI Taxonomy" id="13894"/>
    <lineage>
        <taxon>Eukaryota</taxon>
        <taxon>Viridiplantae</taxon>
        <taxon>Streptophyta</taxon>
        <taxon>Embryophyta</taxon>
        <taxon>Tracheophyta</taxon>
        <taxon>Spermatophyta</taxon>
        <taxon>Magnoliopsida</taxon>
        <taxon>Liliopsida</taxon>
        <taxon>Arecaceae</taxon>
        <taxon>Arecoideae</taxon>
        <taxon>Cocoseae</taxon>
        <taxon>Attaleinae</taxon>
        <taxon>Cocos</taxon>
    </lineage>
</organism>
<dbReference type="InterPro" id="IPR039294">
    <property type="entry name" value="EIF1AD"/>
</dbReference>
<sequence>MVSRVLFHDQVRKLEKSAEWPAVFRTIVADDSKSHVQIPKSGCEEGSNSDDEDGLPPLEANLNRNRPVELYSDSDSGSDSDHTP</sequence>
<dbReference type="PANTHER" id="PTHR21641:SF0">
    <property type="entry name" value="RNA-BINDING PROTEIN EIF1AD-RELATED"/>
    <property type="match status" value="1"/>
</dbReference>
<evidence type="ECO:0000313" key="2">
    <source>
        <dbReference type="EMBL" id="KAG1365620.1"/>
    </source>
</evidence>
<evidence type="ECO:0000256" key="1">
    <source>
        <dbReference type="SAM" id="MobiDB-lite"/>
    </source>
</evidence>
<keyword evidence="3" id="KW-1185">Reference proteome</keyword>
<reference evidence="2" key="1">
    <citation type="journal article" date="2017" name="Gigascience">
        <title>The genome draft of coconut (Cocos nucifera).</title>
        <authorList>
            <person name="Xiao Y."/>
            <person name="Xu P."/>
            <person name="Fan H."/>
            <person name="Baudouin L."/>
            <person name="Xia W."/>
            <person name="Bocs S."/>
            <person name="Xu J."/>
            <person name="Li Q."/>
            <person name="Guo A."/>
            <person name="Zhou L."/>
            <person name="Li J."/>
            <person name="Wu Y."/>
            <person name="Ma Z."/>
            <person name="Armero A."/>
            <person name="Issali A.E."/>
            <person name="Liu N."/>
            <person name="Peng M."/>
            <person name="Yang Y."/>
        </authorList>
    </citation>
    <scope>NUCLEOTIDE SEQUENCE</scope>
    <source>
        <tissue evidence="2">Spear leaf of Hainan Tall coconut</tissue>
    </source>
</reference>
<dbReference type="OrthoDB" id="1738325at2759"/>
<protein>
    <submittedName>
        <fullName evidence="2">Putative RNA-binding protein EIF1AD</fullName>
    </submittedName>
</protein>
<proteinExistence type="predicted"/>
<dbReference type="GO" id="GO:0005634">
    <property type="term" value="C:nucleus"/>
    <property type="evidence" value="ECO:0007669"/>
    <property type="project" value="TreeGrafter"/>
</dbReference>
<reference evidence="2" key="2">
    <citation type="submission" date="2019-07" db="EMBL/GenBank/DDBJ databases">
        <authorList>
            <person name="Yang Y."/>
            <person name="Bocs S."/>
            <person name="Baudouin L."/>
        </authorList>
    </citation>
    <scope>NUCLEOTIDE SEQUENCE</scope>
    <source>
        <tissue evidence="2">Spear leaf of Hainan Tall coconut</tissue>
    </source>
</reference>
<comment type="caution">
    <text evidence="2">The sequence shown here is derived from an EMBL/GenBank/DDBJ whole genome shotgun (WGS) entry which is preliminary data.</text>
</comment>
<accession>A0A8K0IRN0</accession>
<dbReference type="Proteomes" id="UP000797356">
    <property type="component" value="Chromosome 12"/>
</dbReference>
<gene>
    <name evidence="2" type="ORF">COCNU_12G006200</name>
</gene>
<name>A0A8K0IRN0_COCNU</name>
<dbReference type="PANTHER" id="PTHR21641">
    <property type="entry name" value="TRANSLATION INITIATION FACTOR-RELATED"/>
    <property type="match status" value="1"/>
</dbReference>
<dbReference type="EMBL" id="CM017883">
    <property type="protein sequence ID" value="KAG1365620.1"/>
    <property type="molecule type" value="Genomic_DNA"/>
</dbReference>
<dbReference type="AlphaFoldDB" id="A0A8K0IRN0"/>